<keyword evidence="2" id="KW-1185">Reference proteome</keyword>
<gene>
    <name evidence="1" type="ORF">P8A18_18965</name>
</gene>
<dbReference type="Proteomes" id="UP001239522">
    <property type="component" value="Chromosome"/>
</dbReference>
<sequence length="148" mass="15886">MSLLIDLAGQLVPHFSYFAARMTDGVMEGAVQRITDRTVDAGEGAFRHLVGLDGAAAADDEAALTPRAADELDSMVARLNTEERERLAAALTTWLENPRGRDSLVDLVEAPRSRPGPGPHISVESHGDYTTVIGSVGTLNQYPRDDLS</sequence>
<organism evidence="1 2">
    <name type="scientific">Streptomyces castrisilvae</name>
    <dbReference type="NCBI Taxonomy" id="3033811"/>
    <lineage>
        <taxon>Bacteria</taxon>
        <taxon>Bacillati</taxon>
        <taxon>Actinomycetota</taxon>
        <taxon>Actinomycetes</taxon>
        <taxon>Kitasatosporales</taxon>
        <taxon>Streptomycetaceae</taxon>
        <taxon>Streptomyces</taxon>
    </lineage>
</organism>
<evidence type="ECO:0000313" key="1">
    <source>
        <dbReference type="EMBL" id="WLQ35375.1"/>
    </source>
</evidence>
<reference evidence="1 2" key="1">
    <citation type="submission" date="2023-03" db="EMBL/GenBank/DDBJ databases">
        <title>Isolation and description of six Streptomyces strains from soil environments, able to metabolize different microbial glucans.</title>
        <authorList>
            <person name="Widen T."/>
            <person name="Larsbrink J."/>
        </authorList>
    </citation>
    <scope>NUCLEOTIDE SEQUENCE [LARGE SCALE GENOMIC DNA]</scope>
    <source>
        <strain evidence="1 2">Mut1</strain>
    </source>
</reference>
<evidence type="ECO:0000313" key="2">
    <source>
        <dbReference type="Proteomes" id="UP001239522"/>
    </source>
</evidence>
<dbReference type="EMBL" id="CP120997">
    <property type="protein sequence ID" value="WLQ35375.1"/>
    <property type="molecule type" value="Genomic_DNA"/>
</dbReference>
<proteinExistence type="predicted"/>
<dbReference type="RefSeq" id="WP_306056031.1">
    <property type="nucleotide sequence ID" value="NZ_CP120997.1"/>
</dbReference>
<accession>A0ABY9HLG2</accession>
<protein>
    <submittedName>
        <fullName evidence="1">Uncharacterized protein</fullName>
    </submittedName>
</protein>
<name>A0ABY9HLG2_9ACTN</name>